<organism evidence="8 9">
    <name type="scientific">Thermobacillus xylanilyticus</name>
    <dbReference type="NCBI Taxonomy" id="76633"/>
    <lineage>
        <taxon>Bacteria</taxon>
        <taxon>Bacillati</taxon>
        <taxon>Bacillota</taxon>
        <taxon>Bacilli</taxon>
        <taxon>Bacillales</taxon>
        <taxon>Paenibacillaceae</taxon>
        <taxon>Thermobacillus</taxon>
    </lineage>
</organism>
<dbReference type="Pfam" id="PF22694">
    <property type="entry name" value="CtpB_N-like"/>
    <property type="match status" value="1"/>
</dbReference>
<dbReference type="InterPro" id="IPR001478">
    <property type="entry name" value="PDZ"/>
</dbReference>
<dbReference type="InterPro" id="IPR055210">
    <property type="entry name" value="CtpA/B_N"/>
</dbReference>
<comment type="similarity">
    <text evidence="1 5">Belongs to the peptidase S41A family.</text>
</comment>
<dbReference type="SMART" id="SM00245">
    <property type="entry name" value="TSPc"/>
    <property type="match status" value="1"/>
</dbReference>
<evidence type="ECO:0000256" key="2">
    <source>
        <dbReference type="ARBA" id="ARBA00022670"/>
    </source>
</evidence>
<accession>A0ABM8V5I6</accession>
<dbReference type="PANTHER" id="PTHR32060">
    <property type="entry name" value="TAIL-SPECIFIC PROTEASE"/>
    <property type="match status" value="1"/>
</dbReference>
<evidence type="ECO:0000256" key="4">
    <source>
        <dbReference type="ARBA" id="ARBA00022825"/>
    </source>
</evidence>
<dbReference type="SUPFAM" id="SSF47090">
    <property type="entry name" value="PGBD-like"/>
    <property type="match status" value="1"/>
</dbReference>
<dbReference type="EC" id="3.4.21.102" evidence="8"/>
<dbReference type="SUPFAM" id="SSF50156">
    <property type="entry name" value="PDZ domain-like"/>
    <property type="match status" value="1"/>
</dbReference>
<comment type="caution">
    <text evidence="8">The sequence shown here is derived from an EMBL/GenBank/DDBJ whole genome shotgun (WGS) entry which is preliminary data.</text>
</comment>
<dbReference type="Proteomes" id="UP000681526">
    <property type="component" value="Unassembled WGS sequence"/>
</dbReference>
<keyword evidence="2 5" id="KW-0645">Protease</keyword>
<feature type="domain" description="PDZ" evidence="7">
    <location>
        <begin position="104"/>
        <end position="186"/>
    </location>
</feature>
<evidence type="ECO:0000256" key="3">
    <source>
        <dbReference type="ARBA" id="ARBA00022801"/>
    </source>
</evidence>
<dbReference type="InterPro" id="IPR005151">
    <property type="entry name" value="Tail-specific_protease"/>
</dbReference>
<dbReference type="SMART" id="SM00228">
    <property type="entry name" value="PDZ"/>
    <property type="match status" value="1"/>
</dbReference>
<dbReference type="Gene3D" id="3.30.750.44">
    <property type="match status" value="1"/>
</dbReference>
<dbReference type="PANTHER" id="PTHR32060:SF30">
    <property type="entry name" value="CARBOXY-TERMINAL PROCESSING PROTEASE CTPA"/>
    <property type="match status" value="1"/>
</dbReference>
<dbReference type="NCBIfam" id="TIGR00225">
    <property type="entry name" value="prc"/>
    <property type="match status" value="1"/>
</dbReference>
<dbReference type="SUPFAM" id="SSF52096">
    <property type="entry name" value="ClpP/crotonase"/>
    <property type="match status" value="1"/>
</dbReference>
<reference evidence="8 9" key="1">
    <citation type="submission" date="2021-04" db="EMBL/GenBank/DDBJ databases">
        <authorList>
            <person name="Rakotoarivonina H."/>
        </authorList>
    </citation>
    <scope>NUCLEOTIDE SEQUENCE [LARGE SCALE GENOMIC DNA]</scope>
    <source>
        <strain evidence="8 9">XE</strain>
    </source>
</reference>
<gene>
    <name evidence="8" type="primary">txxe 2402-ctpB</name>
    <name evidence="8" type="ORF">TXXE_12155</name>
</gene>
<dbReference type="InterPro" id="IPR029045">
    <property type="entry name" value="ClpP/crotonase-like_dom_sf"/>
</dbReference>
<dbReference type="Pfam" id="PF03572">
    <property type="entry name" value="Peptidase_S41"/>
    <property type="match status" value="1"/>
</dbReference>
<dbReference type="InterPro" id="IPR036034">
    <property type="entry name" value="PDZ_sf"/>
</dbReference>
<dbReference type="Gene3D" id="2.30.42.10">
    <property type="match status" value="1"/>
</dbReference>
<dbReference type="CDD" id="cd07560">
    <property type="entry name" value="Peptidase_S41_CPP"/>
    <property type="match status" value="1"/>
</dbReference>
<dbReference type="Pfam" id="PF17820">
    <property type="entry name" value="PDZ_6"/>
    <property type="match status" value="1"/>
</dbReference>
<dbReference type="InterPro" id="IPR002477">
    <property type="entry name" value="Peptidoglycan-bd-like"/>
</dbReference>
<dbReference type="InterPro" id="IPR041489">
    <property type="entry name" value="PDZ_6"/>
</dbReference>
<evidence type="ECO:0000256" key="5">
    <source>
        <dbReference type="RuleBase" id="RU004404"/>
    </source>
</evidence>
<keyword evidence="3 5" id="KW-0378">Hydrolase</keyword>
<dbReference type="Pfam" id="PF01471">
    <property type="entry name" value="PG_binding_1"/>
    <property type="match status" value="1"/>
</dbReference>
<dbReference type="CDD" id="cd06782">
    <property type="entry name" value="cpPDZ_CPP-like"/>
    <property type="match status" value="1"/>
</dbReference>
<keyword evidence="9" id="KW-1185">Reference proteome</keyword>
<dbReference type="InterPro" id="IPR004447">
    <property type="entry name" value="Peptidase_S41A"/>
</dbReference>
<dbReference type="Gene3D" id="3.90.226.10">
    <property type="entry name" value="2-enoyl-CoA Hydratase, Chain A, domain 1"/>
    <property type="match status" value="1"/>
</dbReference>
<evidence type="ECO:0000256" key="6">
    <source>
        <dbReference type="SAM" id="MobiDB-lite"/>
    </source>
</evidence>
<evidence type="ECO:0000313" key="8">
    <source>
        <dbReference type="EMBL" id="CAG5088612.1"/>
    </source>
</evidence>
<evidence type="ECO:0000259" key="7">
    <source>
        <dbReference type="PROSITE" id="PS50106"/>
    </source>
</evidence>
<sequence>MLFRGRTVTAMVLLTALASVLVTLTAAERWLLAGSGAETPAGAAPSEIEGLTERESARLNEVLDLIERKYFLPVDREKLLDGAIRGMINMLDDPYSAYLNKDEAEQLADSIEGTFSGIGARLQVRGGKVIVESALRNSPAERAGLHPRDVILSVNGHSLLGVDLNEAVRLIRGPKGTKAKLVVQREGVSDPFQLILVRDEIDLESVFSRLTPDGIGIIELRQFALNSLEKFKEALEELEAGGMKALVIDVRNNPGGPLPAVVSIAQLFIPKGEPVVQVESREDGREVTVSQGSKKPYPVAVLINRGSASAAEVLAAALQESADALLIGERTFGKGTVQVSYESEVDEGSQVKLTIAKWLTPSGEWVHDKGVLPDITVEQPEYFKVARLSRERSLVRDMTAEDVKSLQIMLKALGYAPGRTDGYFDAATEKALKDFQRNEGLPVTGRTDEATADQLEQRMRDMIADPANDRQLNRALDALRVRIGLAPADGGTAEAESVSGIQAPADKTRTEEE</sequence>
<dbReference type="Gene3D" id="1.10.101.10">
    <property type="entry name" value="PGBD-like superfamily/PGBD"/>
    <property type="match status" value="1"/>
</dbReference>
<dbReference type="EMBL" id="CAJRAY010000057">
    <property type="protein sequence ID" value="CAG5088612.1"/>
    <property type="molecule type" value="Genomic_DNA"/>
</dbReference>
<name>A0ABM8V5I6_THEXY</name>
<evidence type="ECO:0000256" key="1">
    <source>
        <dbReference type="ARBA" id="ARBA00009179"/>
    </source>
</evidence>
<dbReference type="RefSeq" id="WP_213484838.1">
    <property type="nucleotide sequence ID" value="NZ_CAJRAY010000057.1"/>
</dbReference>
<dbReference type="PROSITE" id="PS50106">
    <property type="entry name" value="PDZ"/>
    <property type="match status" value="1"/>
</dbReference>
<dbReference type="InterPro" id="IPR036365">
    <property type="entry name" value="PGBD-like_sf"/>
</dbReference>
<dbReference type="GO" id="GO:0004252">
    <property type="term" value="F:serine-type endopeptidase activity"/>
    <property type="evidence" value="ECO:0007669"/>
    <property type="project" value="UniProtKB-EC"/>
</dbReference>
<evidence type="ECO:0000313" key="9">
    <source>
        <dbReference type="Proteomes" id="UP000681526"/>
    </source>
</evidence>
<protein>
    <submittedName>
        <fullName evidence="8">C-terminal processing peptidase</fullName>
        <ecNumber evidence="8">3.4.21.102</ecNumber>
    </submittedName>
</protein>
<feature type="region of interest" description="Disordered" evidence="6">
    <location>
        <begin position="487"/>
        <end position="513"/>
    </location>
</feature>
<keyword evidence="4 5" id="KW-0720">Serine protease</keyword>
<proteinExistence type="inferred from homology"/>
<dbReference type="InterPro" id="IPR036366">
    <property type="entry name" value="PGBDSf"/>
</dbReference>